<dbReference type="PANTHER" id="PTHR47706:SF4">
    <property type="entry name" value="NMRA-LIKE DOMAIN-CONTAINING PROTEIN"/>
    <property type="match status" value="1"/>
</dbReference>
<evidence type="ECO:0000256" key="1">
    <source>
        <dbReference type="ARBA" id="ARBA00005725"/>
    </source>
</evidence>
<evidence type="ECO:0000313" key="5">
    <source>
        <dbReference type="EMBL" id="KAF4506492.1"/>
    </source>
</evidence>
<dbReference type="AlphaFoldDB" id="A0A8H4LX11"/>
<dbReference type="GO" id="GO:0016491">
    <property type="term" value="F:oxidoreductase activity"/>
    <property type="evidence" value="ECO:0007669"/>
    <property type="project" value="UniProtKB-KW"/>
</dbReference>
<protein>
    <recommendedName>
        <fullName evidence="4">NmrA-like domain-containing protein</fullName>
    </recommendedName>
</protein>
<proteinExistence type="inferred from homology"/>
<dbReference type="Gene3D" id="3.40.50.720">
    <property type="entry name" value="NAD(P)-binding Rossmann-like Domain"/>
    <property type="match status" value="1"/>
</dbReference>
<evidence type="ECO:0000313" key="6">
    <source>
        <dbReference type="Proteomes" id="UP000557566"/>
    </source>
</evidence>
<dbReference type="Pfam" id="PF05368">
    <property type="entry name" value="NmrA"/>
    <property type="match status" value="1"/>
</dbReference>
<reference evidence="5 6" key="1">
    <citation type="journal article" date="2020" name="Genome Biol. Evol.">
        <title>A new high-quality draft genome assembly of the Chinese cordyceps Ophiocordyceps sinensis.</title>
        <authorList>
            <person name="Shu R."/>
            <person name="Zhang J."/>
            <person name="Meng Q."/>
            <person name="Zhang H."/>
            <person name="Zhou G."/>
            <person name="Li M."/>
            <person name="Wu P."/>
            <person name="Zhao Y."/>
            <person name="Chen C."/>
            <person name="Qin Q."/>
        </authorList>
    </citation>
    <scope>NUCLEOTIDE SEQUENCE [LARGE SCALE GENOMIC DNA]</scope>
    <source>
        <strain evidence="5 6">IOZ07</strain>
    </source>
</reference>
<gene>
    <name evidence="5" type="ORF">G6O67_006573</name>
</gene>
<comment type="caution">
    <text evidence="5">The sequence shown here is derived from an EMBL/GenBank/DDBJ whole genome shotgun (WGS) entry which is preliminary data.</text>
</comment>
<dbReference type="InterPro" id="IPR051609">
    <property type="entry name" value="NmrA/Isoflavone_reductase-like"/>
</dbReference>
<sequence>MVKIAIAGGSGNVGQEILDALVATKKHEILLLSRKDAPVEATAPGVTWVRTSYKDPLELARILRGVHTVLSFILVHSDRGNVAQKHLIDAAVQAGVKRFAPSEWASSSFKHITWYAGKGEIRRYLQELNRDKKVLEYSLFQPGMFVNYLTYPHKSSKHVAPIEAPIDFHNRRVLMTEGCADYAISLTTVQDLANVVARAVEYHGEWPVVGGIRGSHVTVGQLIAIGERVRGGRFFVDMVKMADVKAGKLDASWKPRAGSPGVPREIFEALATRLMTGILLDMSAGLLSVSDEWNRLLPDYEFTPADVFLTEAWLGKP</sequence>
<organism evidence="5 6">
    <name type="scientific">Ophiocordyceps sinensis</name>
    <dbReference type="NCBI Taxonomy" id="72228"/>
    <lineage>
        <taxon>Eukaryota</taxon>
        <taxon>Fungi</taxon>
        <taxon>Dikarya</taxon>
        <taxon>Ascomycota</taxon>
        <taxon>Pezizomycotina</taxon>
        <taxon>Sordariomycetes</taxon>
        <taxon>Hypocreomycetidae</taxon>
        <taxon>Hypocreales</taxon>
        <taxon>Ophiocordycipitaceae</taxon>
        <taxon>Ophiocordyceps</taxon>
    </lineage>
</organism>
<dbReference type="PANTHER" id="PTHR47706">
    <property type="entry name" value="NMRA-LIKE FAMILY PROTEIN"/>
    <property type="match status" value="1"/>
</dbReference>
<evidence type="ECO:0000256" key="2">
    <source>
        <dbReference type="ARBA" id="ARBA00022857"/>
    </source>
</evidence>
<dbReference type="InterPro" id="IPR008030">
    <property type="entry name" value="NmrA-like"/>
</dbReference>
<dbReference type="InterPro" id="IPR036291">
    <property type="entry name" value="NAD(P)-bd_dom_sf"/>
</dbReference>
<accession>A0A8H4LX11</accession>
<keyword evidence="2" id="KW-0521">NADP</keyword>
<evidence type="ECO:0000259" key="4">
    <source>
        <dbReference type="Pfam" id="PF05368"/>
    </source>
</evidence>
<dbReference type="SUPFAM" id="SSF51735">
    <property type="entry name" value="NAD(P)-binding Rossmann-fold domains"/>
    <property type="match status" value="1"/>
</dbReference>
<dbReference type="Proteomes" id="UP000557566">
    <property type="component" value="Unassembled WGS sequence"/>
</dbReference>
<keyword evidence="3" id="KW-0560">Oxidoreductase</keyword>
<dbReference type="OrthoDB" id="10000533at2759"/>
<dbReference type="EMBL" id="JAAVMX010000007">
    <property type="protein sequence ID" value="KAF4506492.1"/>
    <property type="molecule type" value="Genomic_DNA"/>
</dbReference>
<evidence type="ECO:0000256" key="3">
    <source>
        <dbReference type="ARBA" id="ARBA00023002"/>
    </source>
</evidence>
<name>A0A8H4LX11_9HYPO</name>
<feature type="domain" description="NmrA-like" evidence="4">
    <location>
        <begin position="3"/>
        <end position="213"/>
    </location>
</feature>
<comment type="similarity">
    <text evidence="1">Belongs to the NmrA-type oxidoreductase family. Isoflavone reductase subfamily.</text>
</comment>
<keyword evidence="6" id="KW-1185">Reference proteome</keyword>